<keyword evidence="1" id="KW-0812">Transmembrane</keyword>
<evidence type="ECO:0000313" key="2">
    <source>
        <dbReference type="EMBL" id="MBX59257.1"/>
    </source>
</evidence>
<keyword evidence="1" id="KW-1133">Transmembrane helix</keyword>
<name>A0A2P2PWZ2_RHIMU</name>
<dbReference type="EMBL" id="GGEC01078773">
    <property type="protein sequence ID" value="MBX59257.1"/>
    <property type="molecule type" value="Transcribed_RNA"/>
</dbReference>
<evidence type="ECO:0000256" key="1">
    <source>
        <dbReference type="SAM" id="Phobius"/>
    </source>
</evidence>
<keyword evidence="1" id="KW-0472">Membrane</keyword>
<reference evidence="2" key="1">
    <citation type="submission" date="2018-02" db="EMBL/GenBank/DDBJ databases">
        <title>Rhizophora mucronata_Transcriptome.</title>
        <authorList>
            <person name="Meera S.P."/>
            <person name="Sreeshan A."/>
            <person name="Augustine A."/>
        </authorList>
    </citation>
    <scope>NUCLEOTIDE SEQUENCE</scope>
    <source>
        <tissue evidence="2">Leaf</tissue>
    </source>
</reference>
<accession>A0A2P2PWZ2</accession>
<proteinExistence type="predicted"/>
<sequence length="110" mass="12892">MPSAIKIKQHSHCNSTKEMTHPSQQKPEGFHTWACMLNSLFLYFVRGIRMNFLVFFGFSYLFLQVLREGETRCSSYIETEELIKTCNKIETTKNMTAKERKGTMPCQRTK</sequence>
<protein>
    <submittedName>
        <fullName evidence="2">Uncharacterized protein</fullName>
    </submittedName>
</protein>
<feature type="transmembrane region" description="Helical" evidence="1">
    <location>
        <begin position="40"/>
        <end position="63"/>
    </location>
</feature>
<organism evidence="2">
    <name type="scientific">Rhizophora mucronata</name>
    <name type="common">Asiatic mangrove</name>
    <dbReference type="NCBI Taxonomy" id="61149"/>
    <lineage>
        <taxon>Eukaryota</taxon>
        <taxon>Viridiplantae</taxon>
        <taxon>Streptophyta</taxon>
        <taxon>Embryophyta</taxon>
        <taxon>Tracheophyta</taxon>
        <taxon>Spermatophyta</taxon>
        <taxon>Magnoliopsida</taxon>
        <taxon>eudicotyledons</taxon>
        <taxon>Gunneridae</taxon>
        <taxon>Pentapetalae</taxon>
        <taxon>rosids</taxon>
        <taxon>fabids</taxon>
        <taxon>Malpighiales</taxon>
        <taxon>Rhizophoraceae</taxon>
        <taxon>Rhizophora</taxon>
    </lineage>
</organism>
<dbReference type="AlphaFoldDB" id="A0A2P2PWZ2"/>